<dbReference type="Proteomes" id="UP001183648">
    <property type="component" value="Unassembled WGS sequence"/>
</dbReference>
<evidence type="ECO:0000259" key="1">
    <source>
        <dbReference type="Pfam" id="PF00117"/>
    </source>
</evidence>
<dbReference type="EMBL" id="JAVDYG010000001">
    <property type="protein sequence ID" value="MDR7360736.1"/>
    <property type="molecule type" value="Genomic_DNA"/>
</dbReference>
<dbReference type="PANTHER" id="PTHR42695:SF5">
    <property type="entry name" value="GLUTAMINE AMIDOTRANSFERASE YLR126C-RELATED"/>
    <property type="match status" value="1"/>
</dbReference>
<protein>
    <submittedName>
        <fullName evidence="2">GMP synthase (Glutamine-hydrolyzing)</fullName>
        <ecNumber evidence="2">6.3.5.2</ecNumber>
    </submittedName>
</protein>
<dbReference type="EC" id="6.3.5.2" evidence="2"/>
<feature type="domain" description="Glutamine amidotransferase" evidence="1">
    <location>
        <begin position="50"/>
        <end position="190"/>
    </location>
</feature>
<dbReference type="CDD" id="cd01741">
    <property type="entry name" value="GATase1_1"/>
    <property type="match status" value="1"/>
</dbReference>
<accession>A0ABU2BQ28</accession>
<keyword evidence="2" id="KW-0436">Ligase</keyword>
<evidence type="ECO:0000313" key="2">
    <source>
        <dbReference type="EMBL" id="MDR7360736.1"/>
    </source>
</evidence>
<dbReference type="InterPro" id="IPR017926">
    <property type="entry name" value="GATASE"/>
</dbReference>
<dbReference type="Gene3D" id="3.40.50.880">
    <property type="match status" value="1"/>
</dbReference>
<name>A0ABU2BQ28_9ACTN</name>
<dbReference type="InterPro" id="IPR044992">
    <property type="entry name" value="ChyE-like"/>
</dbReference>
<keyword evidence="3" id="KW-1185">Reference proteome</keyword>
<gene>
    <name evidence="2" type="ORF">J2S63_000289</name>
</gene>
<dbReference type="SUPFAM" id="SSF52317">
    <property type="entry name" value="Class I glutamine amidotransferase-like"/>
    <property type="match status" value="1"/>
</dbReference>
<sequence length="248" mass="26146">MADSEGARPTSVLVVQHEDGAPAGWFGEHLEAAGLRLDVRRPYAGDALPPLTSYDGLLVLGGAMDSWDDEGTPWLPAVRALVRAAATTRTPALGICLGHQLAGLALGGGVERNPGGATVGLQAVGWLPEAAADPLIRSSTGATTVAHWNSDVLTELPDGTVVLARSADGAVQIARLTDTVWGVQCHPEVDAAIVRTWVEEELPRVADEPSRGPLNRYVAEMEQQEKDLRTQWEPLADAFAGLVRDGVA</sequence>
<dbReference type="PANTHER" id="PTHR42695">
    <property type="entry name" value="GLUTAMINE AMIDOTRANSFERASE YLR126C-RELATED"/>
    <property type="match status" value="1"/>
</dbReference>
<dbReference type="Pfam" id="PF00117">
    <property type="entry name" value="GATase"/>
    <property type="match status" value="1"/>
</dbReference>
<evidence type="ECO:0000313" key="3">
    <source>
        <dbReference type="Proteomes" id="UP001183648"/>
    </source>
</evidence>
<dbReference type="GO" id="GO:0003922">
    <property type="term" value="F:GMP synthase (glutamine-hydrolyzing) activity"/>
    <property type="evidence" value="ECO:0007669"/>
    <property type="project" value="UniProtKB-EC"/>
</dbReference>
<dbReference type="InterPro" id="IPR029062">
    <property type="entry name" value="Class_I_gatase-like"/>
</dbReference>
<comment type="caution">
    <text evidence="2">The sequence shown here is derived from an EMBL/GenBank/DDBJ whole genome shotgun (WGS) entry which is preliminary data.</text>
</comment>
<organism evidence="2 3">
    <name type="scientific">Nocardioides marmoribigeumensis</name>
    <dbReference type="NCBI Taxonomy" id="433649"/>
    <lineage>
        <taxon>Bacteria</taxon>
        <taxon>Bacillati</taxon>
        <taxon>Actinomycetota</taxon>
        <taxon>Actinomycetes</taxon>
        <taxon>Propionibacteriales</taxon>
        <taxon>Nocardioidaceae</taxon>
        <taxon>Nocardioides</taxon>
    </lineage>
</organism>
<reference evidence="2 3" key="1">
    <citation type="submission" date="2023-07" db="EMBL/GenBank/DDBJ databases">
        <title>Sequencing the genomes of 1000 actinobacteria strains.</title>
        <authorList>
            <person name="Klenk H.-P."/>
        </authorList>
    </citation>
    <scope>NUCLEOTIDE SEQUENCE [LARGE SCALE GENOMIC DNA]</scope>
    <source>
        <strain evidence="2 3">DSM 19426</strain>
    </source>
</reference>
<proteinExistence type="predicted"/>
<dbReference type="RefSeq" id="WP_310297628.1">
    <property type="nucleotide sequence ID" value="NZ_BAAAPS010000011.1"/>
</dbReference>
<dbReference type="PROSITE" id="PS51273">
    <property type="entry name" value="GATASE_TYPE_1"/>
    <property type="match status" value="1"/>
</dbReference>